<evidence type="ECO:0000313" key="6">
    <source>
        <dbReference type="Proteomes" id="UP000297948"/>
    </source>
</evidence>
<dbReference type="EMBL" id="SRID01000023">
    <property type="protein sequence ID" value="TGB16832.1"/>
    <property type="molecule type" value="Genomic_DNA"/>
</dbReference>
<protein>
    <submittedName>
        <fullName evidence="5">Methyltransferase domain-containing protein</fullName>
    </submittedName>
</protein>
<proteinExistence type="predicted"/>
<reference evidence="5 6" key="1">
    <citation type="submission" date="2019-03" db="EMBL/GenBank/DDBJ databases">
        <authorList>
            <person name="Gonzalez-Pimentel J.L."/>
        </authorList>
    </citation>
    <scope>NUCLEOTIDE SEQUENCE [LARGE SCALE GENOMIC DNA]</scope>
    <source>
        <strain evidence="5 6">JCM 31289</strain>
    </source>
</reference>
<keyword evidence="1 5" id="KW-0489">Methyltransferase</keyword>
<dbReference type="CDD" id="cd02440">
    <property type="entry name" value="AdoMet_MTases"/>
    <property type="match status" value="1"/>
</dbReference>
<sequence>MTTPEAAAVTAQVGAFYDQLAAVFDAALYGPNVHVGYWESEEDTTSLPDAADRLTDMMIKRLGVGPGDRVLDIGCGVGGPGVRLAQATGAEVVGVNVSRKQVEKANELAESAGISGKVTFQHGDAMALPFEDASFDAVWMLESVMQMPDRAAAFAEAARVLRPGGRLTLTDNFEREPITEERRPVIEKILKKYLTQSAASFDEYPALLRSAGLRCTEVLDVSAHTTKQSVRRLTEVAMKNFAELEAKVGAEALAKLKPAEGESMEMPELGYIIVTAERVAG</sequence>
<evidence type="ECO:0000256" key="2">
    <source>
        <dbReference type="ARBA" id="ARBA00022679"/>
    </source>
</evidence>
<dbReference type="InterPro" id="IPR050447">
    <property type="entry name" value="Erg6_SMT_methyltransf"/>
</dbReference>
<evidence type="ECO:0000256" key="1">
    <source>
        <dbReference type="ARBA" id="ARBA00022603"/>
    </source>
</evidence>
<dbReference type="InterPro" id="IPR029063">
    <property type="entry name" value="SAM-dependent_MTases_sf"/>
</dbReference>
<dbReference type="InterPro" id="IPR020803">
    <property type="entry name" value="MeTfrase_dom"/>
</dbReference>
<dbReference type="OrthoDB" id="9769602at2"/>
<dbReference type="InterPro" id="IPR013216">
    <property type="entry name" value="Methyltransf_11"/>
</dbReference>
<name>A0A4Z0HGQ1_9ACTN</name>
<dbReference type="SUPFAM" id="SSF53335">
    <property type="entry name" value="S-adenosyl-L-methionine-dependent methyltransferases"/>
    <property type="match status" value="1"/>
</dbReference>
<dbReference type="PANTHER" id="PTHR44068:SF11">
    <property type="entry name" value="GERANYL DIPHOSPHATE 2-C-METHYLTRANSFERASE"/>
    <property type="match status" value="1"/>
</dbReference>
<keyword evidence="3" id="KW-0949">S-adenosyl-L-methionine</keyword>
<organism evidence="5 6">
    <name type="scientific">Streptomyces palmae</name>
    <dbReference type="NCBI Taxonomy" id="1701085"/>
    <lineage>
        <taxon>Bacteria</taxon>
        <taxon>Bacillati</taxon>
        <taxon>Actinomycetota</taxon>
        <taxon>Actinomycetes</taxon>
        <taxon>Kitasatosporales</taxon>
        <taxon>Streptomycetaceae</taxon>
        <taxon>Streptomyces</taxon>
    </lineage>
</organism>
<dbReference type="GO" id="GO:0008757">
    <property type="term" value="F:S-adenosylmethionine-dependent methyltransferase activity"/>
    <property type="evidence" value="ECO:0007669"/>
    <property type="project" value="InterPro"/>
</dbReference>
<evidence type="ECO:0000313" key="5">
    <source>
        <dbReference type="EMBL" id="TGB16832.1"/>
    </source>
</evidence>
<dbReference type="Proteomes" id="UP000297948">
    <property type="component" value="Unassembled WGS sequence"/>
</dbReference>
<gene>
    <name evidence="5" type="ORF">E4099_04630</name>
</gene>
<keyword evidence="6" id="KW-1185">Reference proteome</keyword>
<comment type="caution">
    <text evidence="5">The sequence shown here is derived from an EMBL/GenBank/DDBJ whole genome shotgun (WGS) entry which is preliminary data.</text>
</comment>
<dbReference type="RefSeq" id="WP_135337637.1">
    <property type="nucleotide sequence ID" value="NZ_JBHLTX010000032.1"/>
</dbReference>
<evidence type="ECO:0000256" key="3">
    <source>
        <dbReference type="ARBA" id="ARBA00022691"/>
    </source>
</evidence>
<dbReference type="AlphaFoldDB" id="A0A4Z0HGQ1"/>
<accession>A0A4Z0HGQ1</accession>
<evidence type="ECO:0000259" key="4">
    <source>
        <dbReference type="SMART" id="SM00828"/>
    </source>
</evidence>
<dbReference type="Gene3D" id="3.40.50.150">
    <property type="entry name" value="Vaccinia Virus protein VP39"/>
    <property type="match status" value="1"/>
</dbReference>
<keyword evidence="2 5" id="KW-0808">Transferase</keyword>
<dbReference type="SMART" id="SM00828">
    <property type="entry name" value="PKS_MT"/>
    <property type="match status" value="1"/>
</dbReference>
<feature type="domain" description="Polyketide synthase-like methyltransferase" evidence="4">
    <location>
        <begin position="24"/>
        <end position="280"/>
    </location>
</feature>
<dbReference type="Pfam" id="PF08241">
    <property type="entry name" value="Methyltransf_11"/>
    <property type="match status" value="1"/>
</dbReference>
<dbReference type="GO" id="GO:0032259">
    <property type="term" value="P:methylation"/>
    <property type="evidence" value="ECO:0007669"/>
    <property type="project" value="UniProtKB-KW"/>
</dbReference>
<dbReference type="PANTHER" id="PTHR44068">
    <property type="entry name" value="ZGC:194242"/>
    <property type="match status" value="1"/>
</dbReference>